<name>A0A2N9JMR3_9ACTN</name>
<dbReference type="AlphaFoldDB" id="A0A2N9JMR3"/>
<reference evidence="1 2" key="1">
    <citation type="submission" date="2018-02" db="EMBL/GenBank/DDBJ databases">
        <authorList>
            <person name="Cohen D.B."/>
            <person name="Kent A.D."/>
        </authorList>
    </citation>
    <scope>NUCLEOTIDE SEQUENCE [LARGE SCALE GENOMIC DNA]</scope>
    <source>
        <strain evidence="1">1</strain>
    </source>
</reference>
<protein>
    <submittedName>
        <fullName evidence="1">Uncharacterized protein</fullName>
    </submittedName>
</protein>
<dbReference type="RefSeq" id="WP_105187280.1">
    <property type="nucleotide sequence ID" value="NZ_BAAAGO010000067.1"/>
</dbReference>
<evidence type="ECO:0000313" key="1">
    <source>
        <dbReference type="EMBL" id="SPD88873.1"/>
    </source>
</evidence>
<dbReference type="Proteomes" id="UP000238164">
    <property type="component" value="Chromosome 1"/>
</dbReference>
<gene>
    <name evidence="1" type="ORF">MPLG2_3843</name>
</gene>
<keyword evidence="2" id="KW-1185">Reference proteome</keyword>
<dbReference type="KEGG" id="mgg:MPLG2_3843"/>
<evidence type="ECO:0000313" key="2">
    <source>
        <dbReference type="Proteomes" id="UP000238164"/>
    </source>
</evidence>
<accession>A0A2N9JMR3</accession>
<dbReference type="EMBL" id="LT985188">
    <property type="protein sequence ID" value="SPD88873.1"/>
    <property type="molecule type" value="Genomic_DNA"/>
</dbReference>
<proteinExistence type="predicted"/>
<organism evidence="1 2">
    <name type="scientific">Micropruina glycogenica</name>
    <dbReference type="NCBI Taxonomy" id="75385"/>
    <lineage>
        <taxon>Bacteria</taxon>
        <taxon>Bacillati</taxon>
        <taxon>Actinomycetota</taxon>
        <taxon>Actinomycetes</taxon>
        <taxon>Propionibacteriales</taxon>
        <taxon>Nocardioidaceae</taxon>
        <taxon>Micropruina</taxon>
    </lineage>
</organism>
<sequence>MGLRIDPDIRGAGGPWTQPLVGDSYARIHACGASFARGIFKFHDSVSGQTATEFLNDAFDFDGTVEPFAFDWLGRQYCVTDATLGKSGEPEVALIDPFDMSLEPLVPKGEFLGLLSTPVMLDLVETPLFAQWLAAAGVESVPFDQCAGAIQPAFLGGERTLTNLELSDIEVYWAIMTQAALAAAPLADGETLERL</sequence>
<dbReference type="OrthoDB" id="2988179at2"/>